<dbReference type="GO" id="GO:0031297">
    <property type="term" value="P:replication fork processing"/>
    <property type="evidence" value="ECO:0007669"/>
    <property type="project" value="TreeGrafter"/>
</dbReference>
<dbReference type="PANTHER" id="PTHR46060">
    <property type="entry name" value="MARINER MOS1 TRANSPOSASE-LIKE PROTEIN"/>
    <property type="match status" value="1"/>
</dbReference>
<dbReference type="Proteomes" id="UP000752696">
    <property type="component" value="Unassembled WGS sequence"/>
</dbReference>
<dbReference type="GO" id="GO:0000729">
    <property type="term" value="P:DNA double-strand break processing"/>
    <property type="evidence" value="ECO:0007669"/>
    <property type="project" value="TreeGrafter"/>
</dbReference>
<organism evidence="1 2">
    <name type="scientific">Heterotrigona itama</name>
    <dbReference type="NCBI Taxonomy" id="395501"/>
    <lineage>
        <taxon>Eukaryota</taxon>
        <taxon>Metazoa</taxon>
        <taxon>Ecdysozoa</taxon>
        <taxon>Arthropoda</taxon>
        <taxon>Hexapoda</taxon>
        <taxon>Insecta</taxon>
        <taxon>Pterygota</taxon>
        <taxon>Neoptera</taxon>
        <taxon>Endopterygota</taxon>
        <taxon>Hymenoptera</taxon>
        <taxon>Apocrita</taxon>
        <taxon>Aculeata</taxon>
        <taxon>Apoidea</taxon>
        <taxon>Anthophila</taxon>
        <taxon>Apidae</taxon>
        <taxon>Heterotrigona</taxon>
    </lineage>
</organism>
<gene>
    <name evidence="1" type="ORF">MHI_LOCUS374714</name>
</gene>
<dbReference type="GO" id="GO:0003697">
    <property type="term" value="F:single-stranded DNA binding"/>
    <property type="evidence" value="ECO:0007669"/>
    <property type="project" value="TreeGrafter"/>
</dbReference>
<dbReference type="InterPro" id="IPR036388">
    <property type="entry name" value="WH-like_DNA-bd_sf"/>
</dbReference>
<dbReference type="GO" id="GO:0000793">
    <property type="term" value="C:condensed chromosome"/>
    <property type="evidence" value="ECO:0007669"/>
    <property type="project" value="TreeGrafter"/>
</dbReference>
<dbReference type="GO" id="GO:0035861">
    <property type="term" value="C:site of double-strand break"/>
    <property type="evidence" value="ECO:0007669"/>
    <property type="project" value="TreeGrafter"/>
</dbReference>
<proteinExistence type="predicted"/>
<dbReference type="GO" id="GO:0046975">
    <property type="term" value="F:histone H3K36 methyltransferase activity"/>
    <property type="evidence" value="ECO:0007669"/>
    <property type="project" value="TreeGrafter"/>
</dbReference>
<name>A0A6V7H1S6_9HYME</name>
<reference evidence="1" key="1">
    <citation type="submission" date="2020-07" db="EMBL/GenBank/DDBJ databases">
        <authorList>
            <person name="Nazaruddin N."/>
        </authorList>
    </citation>
    <scope>NUCLEOTIDE SEQUENCE</scope>
</reference>
<evidence type="ECO:0000313" key="1">
    <source>
        <dbReference type="EMBL" id="CAD1473378.1"/>
    </source>
</evidence>
<dbReference type="GO" id="GO:0015074">
    <property type="term" value="P:DNA integration"/>
    <property type="evidence" value="ECO:0007669"/>
    <property type="project" value="TreeGrafter"/>
</dbReference>
<dbReference type="OrthoDB" id="7600185at2759"/>
<dbReference type="GO" id="GO:0000014">
    <property type="term" value="F:single-stranded DNA endodeoxyribonuclease activity"/>
    <property type="evidence" value="ECO:0007669"/>
    <property type="project" value="TreeGrafter"/>
</dbReference>
<feature type="non-terminal residue" evidence="1">
    <location>
        <position position="1"/>
    </location>
</feature>
<comment type="caution">
    <text evidence="1">The sequence shown here is derived from an EMBL/GenBank/DDBJ whole genome shotgun (WGS) entry which is preliminary data.</text>
</comment>
<dbReference type="PANTHER" id="PTHR46060:SF2">
    <property type="entry name" value="HISTONE-LYSINE N-METHYLTRANSFERASE SETMAR"/>
    <property type="match status" value="1"/>
</dbReference>
<protein>
    <submittedName>
        <fullName evidence="1">Uncharacterized protein</fullName>
    </submittedName>
</protein>
<dbReference type="GO" id="GO:0005634">
    <property type="term" value="C:nucleus"/>
    <property type="evidence" value="ECO:0007669"/>
    <property type="project" value="TreeGrafter"/>
</dbReference>
<accession>A0A6V7H1S6</accession>
<keyword evidence="2" id="KW-1185">Reference proteome</keyword>
<dbReference type="GO" id="GO:0042800">
    <property type="term" value="F:histone H3K4 methyltransferase activity"/>
    <property type="evidence" value="ECO:0007669"/>
    <property type="project" value="TreeGrafter"/>
</dbReference>
<dbReference type="GO" id="GO:0006303">
    <property type="term" value="P:double-strand break repair via nonhomologous end joining"/>
    <property type="evidence" value="ECO:0007669"/>
    <property type="project" value="TreeGrafter"/>
</dbReference>
<dbReference type="AlphaFoldDB" id="A0A6V7H1S6"/>
<dbReference type="GO" id="GO:0044774">
    <property type="term" value="P:mitotic DNA integrity checkpoint signaling"/>
    <property type="evidence" value="ECO:0007669"/>
    <property type="project" value="TreeGrafter"/>
</dbReference>
<dbReference type="GO" id="GO:0003690">
    <property type="term" value="F:double-stranded DNA binding"/>
    <property type="evidence" value="ECO:0007669"/>
    <property type="project" value="TreeGrafter"/>
</dbReference>
<dbReference type="EMBL" id="CAJDYZ010006421">
    <property type="protein sequence ID" value="CAD1473378.1"/>
    <property type="molecule type" value="Genomic_DNA"/>
</dbReference>
<dbReference type="GO" id="GO:0044547">
    <property type="term" value="F:DNA topoisomerase binding"/>
    <property type="evidence" value="ECO:0007669"/>
    <property type="project" value="TreeGrafter"/>
</dbReference>
<dbReference type="Gene3D" id="1.10.10.10">
    <property type="entry name" value="Winged helix-like DNA-binding domain superfamily/Winged helix DNA-binding domain"/>
    <property type="match status" value="1"/>
</dbReference>
<evidence type="ECO:0000313" key="2">
    <source>
        <dbReference type="Proteomes" id="UP000752696"/>
    </source>
</evidence>
<sequence>KFKSGDTNLVEEKGRGQPSNFDVQALLAAVEEDKILTMRMLAEDFNVDHSTIVRRLKKLGKIWKLAVWVPHEF</sequence>
<dbReference type="InterPro" id="IPR052709">
    <property type="entry name" value="Transposase-MT_Hybrid"/>
</dbReference>